<dbReference type="EMBL" id="CAAJVP010000001">
    <property type="protein sequence ID" value="VHX91539.1"/>
    <property type="molecule type" value="Genomic_DNA"/>
</dbReference>
<proteinExistence type="predicted"/>
<dbReference type="EMBL" id="CAADAN010000008">
    <property type="protein sequence ID" value="VFD33135.1"/>
    <property type="molecule type" value="Genomic_DNA"/>
</dbReference>
<dbReference type="Proteomes" id="UP000411588">
    <property type="component" value="Unassembled WGS sequence"/>
</dbReference>
<evidence type="ECO:0000313" key="1">
    <source>
        <dbReference type="EMBL" id="SJS76413.1"/>
    </source>
</evidence>
<evidence type="ECO:0000313" key="4">
    <source>
        <dbReference type="Proteomes" id="UP000189137"/>
    </source>
</evidence>
<evidence type="ECO:0000313" key="2">
    <source>
        <dbReference type="EMBL" id="VFD33135.1"/>
    </source>
</evidence>
<sequence length="40" mass="4894">MRGYIFYVMLDLKTSKRDKIICFQLIKILYVLMLKNLVRI</sequence>
<evidence type="ECO:0000313" key="5">
    <source>
        <dbReference type="Proteomes" id="UP000372533"/>
    </source>
</evidence>
<dbReference type="Proteomes" id="UP000372533">
    <property type="component" value="Unassembled WGS sequence"/>
</dbReference>
<dbReference type="EMBL" id="FUPS01000010">
    <property type="protein sequence ID" value="SJS76413.1"/>
    <property type="molecule type" value="Genomic_DNA"/>
</dbReference>
<dbReference type="AlphaFoldDB" id="A0A9Q7SYP3"/>
<gene>
    <name evidence="3" type="ORF">SAMEA1402366_00012</name>
    <name evidence="2" type="ORF">SAMEA1402399_02428</name>
    <name evidence="1" type="ORF">SAMEA3375112_02837</name>
</gene>
<name>A0A9Q7SYP3_CLODI</name>
<protein>
    <submittedName>
        <fullName evidence="1">Uncharacterized protein</fullName>
    </submittedName>
</protein>
<accession>A0A9Q7SYP3</accession>
<evidence type="ECO:0000313" key="6">
    <source>
        <dbReference type="Proteomes" id="UP000411588"/>
    </source>
</evidence>
<comment type="caution">
    <text evidence="1">The sequence shown here is derived from an EMBL/GenBank/DDBJ whole genome shotgun (WGS) entry which is preliminary data.</text>
</comment>
<organism evidence="1 4">
    <name type="scientific">Clostridioides difficile</name>
    <name type="common">Peptoclostridium difficile</name>
    <dbReference type="NCBI Taxonomy" id="1496"/>
    <lineage>
        <taxon>Bacteria</taxon>
        <taxon>Bacillati</taxon>
        <taxon>Bacillota</taxon>
        <taxon>Clostridia</taxon>
        <taxon>Peptostreptococcales</taxon>
        <taxon>Peptostreptococcaceae</taxon>
        <taxon>Clostridioides</taxon>
    </lineage>
</organism>
<dbReference type="Proteomes" id="UP000189137">
    <property type="component" value="Unassembled WGS sequence"/>
</dbReference>
<reference evidence="1 4" key="1">
    <citation type="submission" date="2017-02" db="EMBL/GenBank/DDBJ databases">
        <authorList>
            <consortium name="Pathogen Informatics"/>
        </authorList>
    </citation>
    <scope>NUCLEOTIDE SEQUENCE [LARGE SCALE GENOMIC DNA]</scope>
    <source>
        <strain evidence="6">clo34</strain>
        <strain evidence="2">Clo34</strain>
        <strain evidence="5">tl291</strain>
        <strain evidence="3">Tl291</strain>
        <strain evidence="1 4">VRECD0157</strain>
    </source>
</reference>
<evidence type="ECO:0000313" key="3">
    <source>
        <dbReference type="EMBL" id="VHX91539.1"/>
    </source>
</evidence>